<dbReference type="InterPro" id="IPR035996">
    <property type="entry name" value="4pyrrol_Methylase_sf"/>
</dbReference>
<dbReference type="Pfam" id="PF00590">
    <property type="entry name" value="TP_methylase"/>
    <property type="match status" value="1"/>
</dbReference>
<evidence type="ECO:0000259" key="7">
    <source>
        <dbReference type="Pfam" id="PF01890"/>
    </source>
</evidence>
<dbReference type="InterPro" id="IPR021745">
    <property type="entry name" value="CbiG_mid"/>
</dbReference>
<proteinExistence type="inferred from homology"/>
<dbReference type="Gene3D" id="3.30.420.180">
    <property type="entry name" value="CobE/GbiG C-terminal domain"/>
    <property type="match status" value="1"/>
</dbReference>
<dbReference type="InterPro" id="IPR000878">
    <property type="entry name" value="4pyrrol_Mease"/>
</dbReference>
<dbReference type="Gene3D" id="3.40.1010.10">
    <property type="entry name" value="Cobalt-precorrin-4 Transmethylase, Domain 1"/>
    <property type="match status" value="1"/>
</dbReference>
<feature type="domain" description="Tetrapyrrole methylase" evidence="6">
    <location>
        <begin position="375"/>
        <end position="581"/>
    </location>
</feature>
<dbReference type="Proteomes" id="UP000886335">
    <property type="component" value="Unassembled WGS sequence"/>
</dbReference>
<dbReference type="Pfam" id="PF11761">
    <property type="entry name" value="CbiG_mid"/>
    <property type="match status" value="1"/>
</dbReference>
<dbReference type="AlphaFoldDB" id="A0A831WPS6"/>
<dbReference type="InterPro" id="IPR003043">
    <property type="entry name" value="Uropor_MeTrfase_CS"/>
</dbReference>
<dbReference type="SUPFAM" id="SSF159664">
    <property type="entry name" value="CobE/GbiG C-terminal domain-like"/>
    <property type="match status" value="1"/>
</dbReference>
<dbReference type="GO" id="GO:0046026">
    <property type="term" value="F:precorrin-4 C11-methyltransferase activity"/>
    <property type="evidence" value="ECO:0007669"/>
    <property type="project" value="UniProtKB-EC"/>
</dbReference>
<dbReference type="InterPro" id="IPR014777">
    <property type="entry name" value="4pyrrole_Mease_sub1"/>
</dbReference>
<evidence type="ECO:0000313" key="10">
    <source>
        <dbReference type="EMBL" id="HED31867.1"/>
    </source>
</evidence>
<gene>
    <name evidence="10" type="primary">cobM</name>
    <name evidence="10" type="ORF">ENN50_09385</name>
</gene>
<evidence type="ECO:0000256" key="1">
    <source>
        <dbReference type="ARBA" id="ARBA00004953"/>
    </source>
</evidence>
<comment type="similarity">
    <text evidence="2">Belongs to the precorrin methyltransferase family.</text>
</comment>
<dbReference type="PROSITE" id="PS00839">
    <property type="entry name" value="SUMT_1"/>
    <property type="match status" value="1"/>
</dbReference>
<evidence type="ECO:0000256" key="5">
    <source>
        <dbReference type="ARBA" id="ARBA00022691"/>
    </source>
</evidence>
<dbReference type="EC" id="2.1.1.133" evidence="10"/>
<organism evidence="10">
    <name type="scientific">Prosthecochloris aestuarii</name>
    <dbReference type="NCBI Taxonomy" id="1102"/>
    <lineage>
        <taxon>Bacteria</taxon>
        <taxon>Pseudomonadati</taxon>
        <taxon>Chlorobiota</taxon>
        <taxon>Chlorobiia</taxon>
        <taxon>Chlorobiales</taxon>
        <taxon>Chlorobiaceae</taxon>
        <taxon>Prosthecochloris</taxon>
    </lineage>
</organism>
<keyword evidence="3 10" id="KW-0489">Methyltransferase</keyword>
<comment type="pathway">
    <text evidence="1">Cofactor biosynthesis; adenosylcobalamin biosynthesis.</text>
</comment>
<dbReference type="InterPro" id="IPR014776">
    <property type="entry name" value="4pyrrole_Mease_sub2"/>
</dbReference>
<evidence type="ECO:0000259" key="8">
    <source>
        <dbReference type="Pfam" id="PF11760"/>
    </source>
</evidence>
<evidence type="ECO:0000256" key="3">
    <source>
        <dbReference type="ARBA" id="ARBA00022603"/>
    </source>
</evidence>
<dbReference type="Gene3D" id="3.40.50.11220">
    <property type="match status" value="1"/>
</dbReference>
<dbReference type="PANTHER" id="PTHR47036">
    <property type="entry name" value="COBALT-FACTOR III C(17)-METHYLTRANSFERASE-RELATED"/>
    <property type="match status" value="1"/>
</dbReference>
<name>A0A831WPS6_PROAE</name>
<protein>
    <submittedName>
        <fullName evidence="10">Precorrin-4 C(11)-methyltransferase</fullName>
        <ecNumber evidence="10">2.1.1.133</ecNumber>
    </submittedName>
</protein>
<dbReference type="Pfam" id="PF11760">
    <property type="entry name" value="CbiG_N"/>
    <property type="match status" value="1"/>
</dbReference>
<dbReference type="NCBIfam" id="TIGR01465">
    <property type="entry name" value="cobM_cbiF"/>
    <property type="match status" value="1"/>
</dbReference>
<dbReference type="InterPro" id="IPR006362">
    <property type="entry name" value="Cbl_synth_CobM/CibF"/>
</dbReference>
<evidence type="ECO:0000259" key="9">
    <source>
        <dbReference type="Pfam" id="PF11761"/>
    </source>
</evidence>
<dbReference type="InterPro" id="IPR051810">
    <property type="entry name" value="Precorrin_MeTrfase"/>
</dbReference>
<evidence type="ECO:0000256" key="4">
    <source>
        <dbReference type="ARBA" id="ARBA00022679"/>
    </source>
</evidence>
<dbReference type="InterPro" id="IPR038029">
    <property type="entry name" value="GbiG_N_sf"/>
</dbReference>
<dbReference type="EMBL" id="DSBW01000211">
    <property type="protein sequence ID" value="HED31867.1"/>
    <property type="molecule type" value="Genomic_DNA"/>
</dbReference>
<reference evidence="10" key="1">
    <citation type="journal article" date="2020" name="mSystems">
        <title>Genome- and Community-Level Interaction Insights into Carbon Utilization and Element Cycling Functions of Hydrothermarchaeota in Hydrothermal Sediment.</title>
        <authorList>
            <person name="Zhou Z."/>
            <person name="Liu Y."/>
            <person name="Xu W."/>
            <person name="Pan J."/>
            <person name="Luo Z.H."/>
            <person name="Li M."/>
        </authorList>
    </citation>
    <scope>NUCLEOTIDE SEQUENCE [LARGE SCALE GENOMIC DNA]</scope>
    <source>
        <strain evidence="10">SpSt-1181</strain>
    </source>
</reference>
<dbReference type="InterPro" id="IPR002750">
    <property type="entry name" value="CobE/GbiG_C"/>
</dbReference>
<feature type="domain" description="CobE/GbiG C-terminal" evidence="7">
    <location>
        <begin position="237"/>
        <end position="364"/>
    </location>
</feature>
<dbReference type="GO" id="GO:0032259">
    <property type="term" value="P:methylation"/>
    <property type="evidence" value="ECO:0007669"/>
    <property type="project" value="UniProtKB-KW"/>
</dbReference>
<dbReference type="PANTHER" id="PTHR47036:SF1">
    <property type="entry name" value="COBALT-FACTOR III C(17)-METHYLTRANSFERASE-RELATED"/>
    <property type="match status" value="1"/>
</dbReference>
<dbReference type="CDD" id="cd11641">
    <property type="entry name" value="Precorrin-4_C11-MT"/>
    <property type="match status" value="1"/>
</dbReference>
<dbReference type="InterPro" id="IPR036518">
    <property type="entry name" value="CobE/GbiG_C_sf"/>
</dbReference>
<accession>A0A831WPS6</accession>
<dbReference type="Gene3D" id="3.30.950.10">
    <property type="entry name" value="Methyltransferase, Cobalt-precorrin-4 Transmethylase, Domain 2"/>
    <property type="match status" value="1"/>
</dbReference>
<feature type="domain" description="Cobalamin biosynthesis central region" evidence="9">
    <location>
        <begin position="139"/>
        <end position="234"/>
    </location>
</feature>
<feature type="domain" description="Cobalamin synthesis G N-terminal" evidence="8">
    <location>
        <begin position="54"/>
        <end position="134"/>
    </location>
</feature>
<evidence type="ECO:0000256" key="2">
    <source>
        <dbReference type="ARBA" id="ARBA00005879"/>
    </source>
</evidence>
<keyword evidence="5" id="KW-0949">S-adenosyl-L-methionine</keyword>
<dbReference type="SUPFAM" id="SSF159672">
    <property type="entry name" value="CbiG N-terminal domain-like"/>
    <property type="match status" value="1"/>
</dbReference>
<keyword evidence="4 10" id="KW-0808">Transferase</keyword>
<dbReference type="UniPathway" id="UPA00148"/>
<dbReference type="InterPro" id="IPR021744">
    <property type="entry name" value="CbiG_N"/>
</dbReference>
<dbReference type="Pfam" id="PF01890">
    <property type="entry name" value="CbiG_C"/>
    <property type="match status" value="1"/>
</dbReference>
<evidence type="ECO:0000259" key="6">
    <source>
        <dbReference type="Pfam" id="PF00590"/>
    </source>
</evidence>
<comment type="caution">
    <text evidence="10">The sequence shown here is derived from an EMBL/GenBank/DDBJ whole genome shotgun (WGS) entry which is preliminary data.</text>
</comment>
<dbReference type="SUPFAM" id="SSF53790">
    <property type="entry name" value="Tetrapyrrole methylase"/>
    <property type="match status" value="1"/>
</dbReference>
<sequence>MSPERIAIVAASGNGVTTGLRLKQELIACGTSEVSLFSPRTGTGVTTIGSITEWTAEEFHYWDALVYIGALGICVRAVAPVLESKKSDPAVINCDEQGLFVQSVLSGHCGGANELAGRVARMLGGQPVITTSSDVQGVWALDILGRDHGWRTEYHPGRGGKSMNDAMATFVNHGPVVLLLDIRDRLTDRLERTCPDFVTIVYRYEDIDMDACSLLLAVTPYLYDPPVQAIFYRPPVLCAGLGSERGIDSELFSGSFFGEMQRHRLSPLCLACTGTVDFKLEEPAFQALSRKLGIPLHGYRAEELESVDGVPNPSETVFRKVGVHSVSEAASALLAGHHEWVLEKQKVSLDGVPQGSPRHYTFAVSLKKDALRRGRVTIVGAGPGDPGLITVKGRECIEAADLVLYAGSLVPEQLTHYAGAGAMVRSSASLSLEEQFILMADYYRQGKRIVRLHTGDPSIYGAIQEQMAWFEQHGMEYEIVPGVSSFQAAAAVLNSQFTIPEKVQTIILTRGNGRTPVADKERLRELARPQATMCIFLSAEWAEDVQAELAEHYPPSTPVAVCYRLTWDDQEVWRGELRDLADLVRQSGKTRTVLLVIGEAVGARLNRSKLYDPHFTHGFRTAVSGEEKGR</sequence>
<dbReference type="GO" id="GO:0009236">
    <property type="term" value="P:cobalamin biosynthetic process"/>
    <property type="evidence" value="ECO:0007669"/>
    <property type="project" value="UniProtKB-UniPathway"/>
</dbReference>